<comment type="caution">
    <text evidence="5">The sequence shown here is derived from an EMBL/GenBank/DDBJ whole genome shotgun (WGS) entry which is preliminary data.</text>
</comment>
<dbReference type="InterPro" id="IPR037185">
    <property type="entry name" value="EmrE-like"/>
</dbReference>
<keyword evidence="3" id="KW-0812">Transmembrane</keyword>
<dbReference type="PANTHER" id="PTHR22911">
    <property type="entry name" value="ACYL-MALONYL CONDENSING ENZYME-RELATED"/>
    <property type="match status" value="1"/>
</dbReference>
<evidence type="ECO:0000256" key="1">
    <source>
        <dbReference type="ARBA" id="ARBA00007362"/>
    </source>
</evidence>
<sequence>MKPPIAKDGAGAGALMAFGAIWSAQLAGGLTVALSDGASVEDMTWVRLVWASLILIPIVRPWRLTYNRSTILICGLLGTVSAAMMMLYVMSIDRLPLGTSTALMFLGPLALAVVRASKSGKWWAVVAALGVVALTEPWQGGADPYGVLYALGGGLSWALYILLSQRAGDSVGGLHVLAISFPVAAIVTTGAVGGAVVTRIPVEMIFNGFVLAILLPVLPYIMELAALRRMTASSFGILMSLQPAVAVVIGIVVLGQVPKPNMLAGILLVLAAGVGATRNGGRRAKPQTLPTTDTEASYQTGGIHGREDLRKR</sequence>
<dbReference type="PANTHER" id="PTHR22911:SF37">
    <property type="entry name" value="THREONINE_HOMOSERINE EXPORTER RHTA"/>
    <property type="match status" value="1"/>
</dbReference>
<dbReference type="Proteomes" id="UP000658754">
    <property type="component" value="Unassembled WGS sequence"/>
</dbReference>
<feature type="transmembrane region" description="Helical" evidence="3">
    <location>
        <begin position="175"/>
        <end position="198"/>
    </location>
</feature>
<accession>A0ABQ2CEY8</accession>
<keyword evidence="6" id="KW-1185">Reference proteome</keyword>
<dbReference type="InterPro" id="IPR000620">
    <property type="entry name" value="EamA_dom"/>
</dbReference>
<evidence type="ECO:0000256" key="2">
    <source>
        <dbReference type="SAM" id="MobiDB-lite"/>
    </source>
</evidence>
<dbReference type="SUPFAM" id="SSF103481">
    <property type="entry name" value="Multidrug resistance efflux transporter EmrE"/>
    <property type="match status" value="1"/>
</dbReference>
<dbReference type="Pfam" id="PF00892">
    <property type="entry name" value="EamA"/>
    <property type="match status" value="1"/>
</dbReference>
<proteinExistence type="inferred from homology"/>
<feature type="region of interest" description="Disordered" evidence="2">
    <location>
        <begin position="279"/>
        <end position="312"/>
    </location>
</feature>
<keyword evidence="3" id="KW-1133">Transmembrane helix</keyword>
<evidence type="ECO:0000313" key="5">
    <source>
        <dbReference type="EMBL" id="GGI76924.1"/>
    </source>
</evidence>
<keyword evidence="3" id="KW-0472">Membrane</keyword>
<feature type="transmembrane region" description="Helical" evidence="3">
    <location>
        <begin position="121"/>
        <end position="139"/>
    </location>
</feature>
<feature type="transmembrane region" description="Helical" evidence="3">
    <location>
        <begin position="95"/>
        <end position="114"/>
    </location>
</feature>
<name>A0ABQ2CEY8_9MICC</name>
<evidence type="ECO:0000259" key="4">
    <source>
        <dbReference type="Pfam" id="PF00892"/>
    </source>
</evidence>
<evidence type="ECO:0000256" key="3">
    <source>
        <dbReference type="SAM" id="Phobius"/>
    </source>
</evidence>
<feature type="transmembrane region" description="Helical" evidence="3">
    <location>
        <begin position="204"/>
        <end position="222"/>
    </location>
</feature>
<reference evidence="6" key="1">
    <citation type="journal article" date="2019" name="Int. J. Syst. Evol. Microbiol.">
        <title>The Global Catalogue of Microorganisms (GCM) 10K type strain sequencing project: providing services to taxonomists for standard genome sequencing and annotation.</title>
        <authorList>
            <consortium name="The Broad Institute Genomics Platform"/>
            <consortium name="The Broad Institute Genome Sequencing Center for Infectious Disease"/>
            <person name="Wu L."/>
            <person name="Ma J."/>
        </authorList>
    </citation>
    <scope>NUCLEOTIDE SEQUENCE [LARGE SCALE GENOMIC DNA]</scope>
    <source>
        <strain evidence="6">CGMCC 1.3601</strain>
    </source>
</reference>
<feature type="transmembrane region" description="Helical" evidence="3">
    <location>
        <begin position="69"/>
        <end position="89"/>
    </location>
</feature>
<evidence type="ECO:0000313" key="6">
    <source>
        <dbReference type="Proteomes" id="UP000658754"/>
    </source>
</evidence>
<protein>
    <submittedName>
        <fullName evidence="5">Membrane protein</fullName>
    </submittedName>
</protein>
<feature type="transmembrane region" description="Helical" evidence="3">
    <location>
        <begin position="45"/>
        <end position="62"/>
    </location>
</feature>
<feature type="transmembrane region" description="Helical" evidence="3">
    <location>
        <begin position="260"/>
        <end position="277"/>
    </location>
</feature>
<feature type="transmembrane region" description="Helical" evidence="3">
    <location>
        <begin position="145"/>
        <end position="163"/>
    </location>
</feature>
<feature type="transmembrane region" description="Helical" evidence="3">
    <location>
        <begin position="234"/>
        <end position="254"/>
    </location>
</feature>
<feature type="compositionally biased region" description="Polar residues" evidence="2">
    <location>
        <begin position="288"/>
        <end position="300"/>
    </location>
</feature>
<feature type="domain" description="EamA" evidence="4">
    <location>
        <begin position="145"/>
        <end position="272"/>
    </location>
</feature>
<comment type="similarity">
    <text evidence="1">Belongs to the EamA transporter family.</text>
</comment>
<gene>
    <name evidence="5" type="ORF">GCM10007175_12500</name>
</gene>
<organism evidence="5 6">
    <name type="scientific">Pseudarthrobacter scleromae</name>
    <dbReference type="NCBI Taxonomy" id="158897"/>
    <lineage>
        <taxon>Bacteria</taxon>
        <taxon>Bacillati</taxon>
        <taxon>Actinomycetota</taxon>
        <taxon>Actinomycetes</taxon>
        <taxon>Micrococcales</taxon>
        <taxon>Micrococcaceae</taxon>
        <taxon>Pseudarthrobacter</taxon>
    </lineage>
</organism>
<dbReference type="EMBL" id="BMKV01000002">
    <property type="protein sequence ID" value="GGI76924.1"/>
    <property type="molecule type" value="Genomic_DNA"/>
</dbReference>